<protein>
    <submittedName>
        <fullName evidence="3">SAM-dependent methyltransferase, MidA family</fullName>
    </submittedName>
</protein>
<dbReference type="EMBL" id="FOMJ01000009">
    <property type="protein sequence ID" value="SFD81544.1"/>
    <property type="molecule type" value="Genomic_DNA"/>
</dbReference>
<dbReference type="SUPFAM" id="SSF53335">
    <property type="entry name" value="S-adenosyl-L-methionine-dependent methyltransferases"/>
    <property type="match status" value="1"/>
</dbReference>
<reference evidence="3 4" key="1">
    <citation type="submission" date="2016-10" db="EMBL/GenBank/DDBJ databases">
        <authorList>
            <person name="de Groot N.N."/>
        </authorList>
    </citation>
    <scope>NUCLEOTIDE SEQUENCE [LARGE SCALE GENOMIC DNA]</scope>
    <source>
        <strain evidence="3 4">HL3</strain>
    </source>
</reference>
<dbReference type="Pfam" id="PF02636">
    <property type="entry name" value="Methyltransf_28"/>
    <property type="match status" value="1"/>
</dbReference>
<dbReference type="GO" id="GO:0032259">
    <property type="term" value="P:methylation"/>
    <property type="evidence" value="ECO:0007669"/>
    <property type="project" value="UniProtKB-KW"/>
</dbReference>
<keyword evidence="2 3" id="KW-0808">Transferase</keyword>
<dbReference type="GO" id="GO:0035243">
    <property type="term" value="F:protein-arginine omega-N symmetric methyltransferase activity"/>
    <property type="evidence" value="ECO:0007669"/>
    <property type="project" value="TreeGrafter"/>
</dbReference>
<dbReference type="InterPro" id="IPR038375">
    <property type="entry name" value="NDUFAF7_sf"/>
</dbReference>
<dbReference type="InterPro" id="IPR029063">
    <property type="entry name" value="SAM-dependent_MTases_sf"/>
</dbReference>
<dbReference type="PANTHER" id="PTHR12049">
    <property type="entry name" value="PROTEIN ARGININE METHYLTRANSFERASE NDUFAF7, MITOCHONDRIAL"/>
    <property type="match status" value="1"/>
</dbReference>
<evidence type="ECO:0000313" key="4">
    <source>
        <dbReference type="Proteomes" id="UP000198611"/>
    </source>
</evidence>
<name>A0A1I1VF40_9GAMM</name>
<dbReference type="Gene3D" id="3.40.50.12710">
    <property type="match status" value="1"/>
</dbReference>
<gene>
    <name evidence="3" type="ORF">SAMN05660831_02365</name>
</gene>
<dbReference type="AlphaFoldDB" id="A0A1I1VF40"/>
<dbReference type="Proteomes" id="UP000198611">
    <property type="component" value="Unassembled WGS sequence"/>
</dbReference>
<accession>A0A1I1VF40</accession>
<organism evidence="3 4">
    <name type="scientific">Thiohalospira halophila DSM 15071</name>
    <dbReference type="NCBI Taxonomy" id="1123397"/>
    <lineage>
        <taxon>Bacteria</taxon>
        <taxon>Pseudomonadati</taxon>
        <taxon>Pseudomonadota</taxon>
        <taxon>Gammaproteobacteria</taxon>
        <taxon>Thiohalospirales</taxon>
        <taxon>Thiohalospiraceae</taxon>
        <taxon>Thiohalospira</taxon>
    </lineage>
</organism>
<evidence type="ECO:0000256" key="1">
    <source>
        <dbReference type="ARBA" id="ARBA00022603"/>
    </source>
</evidence>
<dbReference type="InterPro" id="IPR003788">
    <property type="entry name" value="NDUFAF7"/>
</dbReference>
<dbReference type="OrthoDB" id="9794208at2"/>
<sequence length="389" mass="41714">MAAELPAPDADAAATSDELVARIRAAIAEAGGALPFHRYQQMALYEPGLGYYAGGSHKLGAGGDFVTAPEISPWFGYCLAREAAPVLRAIGGDVLEPGAGSGRMAADVLTELERQGALPETYRILEVSAELRDRQRRTLAERVPHLVDRVAWVDELPEGFRGVVLANEVLDAMPVHRFRITEQGPVELGVADTEEGLATVEIGAPGARLAAAIEQAREAAGGLPVGYESEIGLAAVDWVTTLAQRLEAGRVVLVDYGFPRHEFYHPQRATGTLMGHYRHHAHADPYLYPGLSDLTAHVDFTAVAEAAHGAGLQVAGFATQAHYLMSLGLAEAAEEVNPVDQRAQLEAAQAMRTLTMPEEMGELFKVLLLDRGELPPPLGLALRDMRGRL</sequence>
<keyword evidence="1 3" id="KW-0489">Methyltransferase</keyword>
<keyword evidence="4" id="KW-1185">Reference proteome</keyword>
<dbReference type="PANTHER" id="PTHR12049:SF7">
    <property type="entry name" value="PROTEIN ARGININE METHYLTRANSFERASE NDUFAF7, MITOCHONDRIAL"/>
    <property type="match status" value="1"/>
</dbReference>
<dbReference type="STRING" id="1123397.SAMN05660831_02365"/>
<evidence type="ECO:0000256" key="2">
    <source>
        <dbReference type="ARBA" id="ARBA00022679"/>
    </source>
</evidence>
<proteinExistence type="predicted"/>
<evidence type="ECO:0000313" key="3">
    <source>
        <dbReference type="EMBL" id="SFD81544.1"/>
    </source>
</evidence>
<dbReference type="RefSeq" id="WP_093428978.1">
    <property type="nucleotide sequence ID" value="NZ_FOMJ01000009.1"/>
</dbReference>